<dbReference type="PANTHER" id="PTHR36504:SF1">
    <property type="entry name" value="LIPOPOLYSACCHARIDE EXPORT SYSTEM PROTEIN LPTA"/>
    <property type="match status" value="1"/>
</dbReference>
<dbReference type="PANTHER" id="PTHR36504">
    <property type="entry name" value="LIPOPOLYSACCHARIDE EXPORT SYSTEM PROTEIN LPTA"/>
    <property type="match status" value="1"/>
</dbReference>
<dbReference type="GO" id="GO:0015920">
    <property type="term" value="P:lipopolysaccharide transport"/>
    <property type="evidence" value="ECO:0007669"/>
    <property type="project" value="TreeGrafter"/>
</dbReference>
<dbReference type="EMBL" id="PHIG01000004">
    <property type="protein sequence ID" value="PJK31526.1"/>
    <property type="molecule type" value="Genomic_DNA"/>
</dbReference>
<dbReference type="AlphaFoldDB" id="A0A2M9G774"/>
<accession>A0A2M9G774</accession>
<protein>
    <recommendedName>
        <fullName evidence="2">Organic solvent tolerance-like N-terminal domain-containing protein</fullName>
    </recommendedName>
</protein>
<dbReference type="GO" id="GO:0009279">
    <property type="term" value="C:cell outer membrane"/>
    <property type="evidence" value="ECO:0007669"/>
    <property type="project" value="TreeGrafter"/>
</dbReference>
<evidence type="ECO:0000313" key="3">
    <source>
        <dbReference type="EMBL" id="PJK31526.1"/>
    </source>
</evidence>
<dbReference type="Pfam" id="PF03968">
    <property type="entry name" value="LptD_N"/>
    <property type="match status" value="1"/>
</dbReference>
<evidence type="ECO:0000259" key="2">
    <source>
        <dbReference type="Pfam" id="PF03968"/>
    </source>
</evidence>
<keyword evidence="4" id="KW-1185">Reference proteome</keyword>
<evidence type="ECO:0000313" key="4">
    <source>
        <dbReference type="Proteomes" id="UP000229498"/>
    </source>
</evidence>
<organism evidence="3 4">
    <name type="scientific">Minwuia thermotolerans</name>
    <dbReference type="NCBI Taxonomy" id="2056226"/>
    <lineage>
        <taxon>Bacteria</taxon>
        <taxon>Pseudomonadati</taxon>
        <taxon>Pseudomonadota</taxon>
        <taxon>Alphaproteobacteria</taxon>
        <taxon>Minwuiales</taxon>
        <taxon>Minwuiaceae</taxon>
        <taxon>Minwuia</taxon>
    </lineage>
</organism>
<keyword evidence="1" id="KW-0732">Signal</keyword>
<gene>
    <name evidence="3" type="ORF">CVT23_00260</name>
</gene>
<proteinExistence type="predicted"/>
<feature type="domain" description="Organic solvent tolerance-like N-terminal" evidence="2">
    <location>
        <begin position="44"/>
        <end position="156"/>
    </location>
</feature>
<dbReference type="OrthoDB" id="8450043at2"/>
<dbReference type="GO" id="GO:0017089">
    <property type="term" value="F:glycolipid transfer activity"/>
    <property type="evidence" value="ECO:0007669"/>
    <property type="project" value="TreeGrafter"/>
</dbReference>
<dbReference type="InterPro" id="IPR052037">
    <property type="entry name" value="LPS_export_LptA"/>
</dbReference>
<dbReference type="InterPro" id="IPR005653">
    <property type="entry name" value="OstA-like_N"/>
</dbReference>
<comment type="caution">
    <text evidence="3">The sequence shown here is derived from an EMBL/GenBank/DDBJ whole genome shotgun (WGS) entry which is preliminary data.</text>
</comment>
<evidence type="ECO:0000256" key="1">
    <source>
        <dbReference type="ARBA" id="ARBA00022729"/>
    </source>
</evidence>
<dbReference type="GO" id="GO:0030288">
    <property type="term" value="C:outer membrane-bounded periplasmic space"/>
    <property type="evidence" value="ECO:0007669"/>
    <property type="project" value="TreeGrafter"/>
</dbReference>
<sequence length="177" mass="19118">MGGRAQWREELSWRPLSLLLALTLLSSPLAAQQALQRDPDAPIEIEADNLEVRRDQQIAIFTGNVDAVQGGMTLRTDELRVSYREGDSGGADVGGAISKLEAVGSVVVLTSRERATGRRGVYDVDAGRIRLEGGVQLFREDNVLTGQTLVMDLNTGVSTLDAERGGRVKGIFRPEGD</sequence>
<dbReference type="Proteomes" id="UP000229498">
    <property type="component" value="Unassembled WGS sequence"/>
</dbReference>
<reference evidence="3 4" key="1">
    <citation type="submission" date="2017-11" db="EMBL/GenBank/DDBJ databases">
        <title>Draft genome sequence of Rhizobiales bacterium SY3-13.</title>
        <authorList>
            <person name="Sun C."/>
        </authorList>
    </citation>
    <scope>NUCLEOTIDE SEQUENCE [LARGE SCALE GENOMIC DNA]</scope>
    <source>
        <strain evidence="3 4">SY3-13</strain>
    </source>
</reference>
<name>A0A2M9G774_9PROT</name>
<dbReference type="Gene3D" id="2.60.450.10">
    <property type="entry name" value="Lipopolysaccharide (LPS) transport protein A like domain"/>
    <property type="match status" value="1"/>
</dbReference>